<organism evidence="1 2">
    <name type="scientific">Xylanibacillus composti</name>
    <dbReference type="NCBI Taxonomy" id="1572762"/>
    <lineage>
        <taxon>Bacteria</taxon>
        <taxon>Bacillati</taxon>
        <taxon>Bacillota</taxon>
        <taxon>Bacilli</taxon>
        <taxon>Bacillales</taxon>
        <taxon>Paenibacillaceae</taxon>
        <taxon>Xylanibacillus</taxon>
    </lineage>
</organism>
<dbReference type="AlphaFoldDB" id="A0A8J4H772"/>
<protein>
    <submittedName>
        <fullName evidence="1">Uncharacterized protein</fullName>
    </submittedName>
</protein>
<accession>A0A8J4H772</accession>
<reference evidence="1" key="1">
    <citation type="submission" date="2021-04" db="EMBL/GenBank/DDBJ databases">
        <title>Draft genome sequence of Xylanibacillus composti strain K13.</title>
        <authorList>
            <person name="Uke A."/>
            <person name="Chhe C."/>
            <person name="Baramee S."/>
            <person name="Kosugi A."/>
        </authorList>
    </citation>
    <scope>NUCLEOTIDE SEQUENCE</scope>
    <source>
        <strain evidence="1">K13</strain>
    </source>
</reference>
<dbReference type="Proteomes" id="UP000677918">
    <property type="component" value="Unassembled WGS sequence"/>
</dbReference>
<name>A0A8J4H772_9BACL</name>
<gene>
    <name evidence="1" type="ORF">XYCOK13_38740</name>
</gene>
<dbReference type="RefSeq" id="WP_213413856.1">
    <property type="nucleotide sequence ID" value="NZ_BOVK01000068.1"/>
</dbReference>
<evidence type="ECO:0000313" key="2">
    <source>
        <dbReference type="Proteomes" id="UP000677918"/>
    </source>
</evidence>
<keyword evidence="2" id="KW-1185">Reference proteome</keyword>
<evidence type="ECO:0000313" key="1">
    <source>
        <dbReference type="EMBL" id="GIQ71050.1"/>
    </source>
</evidence>
<proteinExistence type="predicted"/>
<comment type="caution">
    <text evidence="1">The sequence shown here is derived from an EMBL/GenBank/DDBJ whole genome shotgun (WGS) entry which is preliminary data.</text>
</comment>
<sequence>MTGTRARVVIRCRRCGERFLLRGKRENGKWNTGFRQCICDNETDFDIDVDPQ</sequence>
<dbReference type="EMBL" id="BOVK01000068">
    <property type="protein sequence ID" value="GIQ71050.1"/>
    <property type="molecule type" value="Genomic_DNA"/>
</dbReference>